<gene>
    <name evidence="4" type="ORF">LY90DRAFT_448503</name>
</gene>
<name>A0A1Y2FMV7_9FUNG</name>
<dbReference type="EMBL" id="MCOG01000005">
    <property type="protein sequence ID" value="ORY84556.1"/>
    <property type="molecule type" value="Genomic_DNA"/>
</dbReference>
<dbReference type="Gene3D" id="3.40.50.1820">
    <property type="entry name" value="alpha/beta hydrolase"/>
    <property type="match status" value="1"/>
</dbReference>
<dbReference type="GO" id="GO:0016787">
    <property type="term" value="F:hydrolase activity"/>
    <property type="evidence" value="ECO:0007669"/>
    <property type="project" value="UniProtKB-KW"/>
</dbReference>
<dbReference type="Pfam" id="PF20434">
    <property type="entry name" value="BD-FAE"/>
    <property type="match status" value="1"/>
</dbReference>
<dbReference type="InterPro" id="IPR050300">
    <property type="entry name" value="GDXG_lipolytic_enzyme"/>
</dbReference>
<dbReference type="InterPro" id="IPR029058">
    <property type="entry name" value="AB_hydrolase_fold"/>
</dbReference>
<reference evidence="4 5" key="1">
    <citation type="submission" date="2016-08" db="EMBL/GenBank/DDBJ databases">
        <title>A Parts List for Fungal Cellulosomes Revealed by Comparative Genomics.</title>
        <authorList>
            <consortium name="DOE Joint Genome Institute"/>
            <person name="Haitjema C.H."/>
            <person name="Gilmore S.P."/>
            <person name="Henske J.K."/>
            <person name="Solomon K.V."/>
            <person name="De Groot R."/>
            <person name="Kuo A."/>
            <person name="Mondo S.J."/>
            <person name="Salamov A.A."/>
            <person name="Labutti K."/>
            <person name="Zhao Z."/>
            <person name="Chiniquy J."/>
            <person name="Barry K."/>
            <person name="Brewer H.M."/>
            <person name="Purvine S.O."/>
            <person name="Wright A.T."/>
            <person name="Boxma B."/>
            <person name="Van Alen T."/>
            <person name="Hackstein J.H."/>
            <person name="Baker S.E."/>
            <person name="Grigoriev I.V."/>
            <person name="O'Malley M.A."/>
        </authorList>
    </citation>
    <scope>NUCLEOTIDE SEQUENCE [LARGE SCALE GENOMIC DNA]</scope>
    <source>
        <strain evidence="4 5">G1</strain>
    </source>
</reference>
<dbReference type="STRING" id="1754190.A0A1Y2FMV7"/>
<keyword evidence="2" id="KW-0732">Signal</keyword>
<protein>
    <submittedName>
        <fullName evidence="4">Alpha/beta-hydrolase</fullName>
    </submittedName>
</protein>
<feature type="chain" id="PRO_5013322410" evidence="2">
    <location>
        <begin position="22"/>
        <end position="316"/>
    </location>
</feature>
<evidence type="ECO:0000313" key="5">
    <source>
        <dbReference type="Proteomes" id="UP000193920"/>
    </source>
</evidence>
<comment type="caution">
    <text evidence="4">The sequence shown here is derived from an EMBL/GenBank/DDBJ whole genome shotgun (WGS) entry which is preliminary data.</text>
</comment>
<keyword evidence="5" id="KW-1185">Reference proteome</keyword>
<organism evidence="4 5">
    <name type="scientific">Neocallimastix californiae</name>
    <dbReference type="NCBI Taxonomy" id="1754190"/>
    <lineage>
        <taxon>Eukaryota</taxon>
        <taxon>Fungi</taxon>
        <taxon>Fungi incertae sedis</taxon>
        <taxon>Chytridiomycota</taxon>
        <taxon>Chytridiomycota incertae sedis</taxon>
        <taxon>Neocallimastigomycetes</taxon>
        <taxon>Neocallimastigales</taxon>
        <taxon>Neocallimastigaceae</taxon>
        <taxon>Neocallimastix</taxon>
    </lineage>
</organism>
<dbReference type="AlphaFoldDB" id="A0A1Y2FMV7"/>
<keyword evidence="1 4" id="KW-0378">Hydrolase</keyword>
<dbReference type="PANTHER" id="PTHR48081:SF33">
    <property type="entry name" value="KYNURENINE FORMAMIDASE"/>
    <property type="match status" value="1"/>
</dbReference>
<feature type="domain" description="BD-FAE-like" evidence="3">
    <location>
        <begin position="57"/>
        <end position="267"/>
    </location>
</feature>
<dbReference type="Proteomes" id="UP000193920">
    <property type="component" value="Unassembled WGS sequence"/>
</dbReference>
<sequence length="316" mass="35553">MKISNFTTFLIILLCALNVNAGLLTRLKALKDNIVNYFADDDKELNIDYGGSFTSRLDVYYDESDTSNLKPVVIFVHGGAWIIGDKIKYSKIGTLLVDEGYIGVLPNYVLFPFGSIEDMVDDVYKAIEWTYNNIEKYGGDKTKIILSGHSAGAHLAALTLIKSTLKMENQDEDLDPLPNLSKLVLFNGPFDFDDYDSITNFFTQSEEVDHGIAEKLISKIFRSKDIGPTDILKRIKEKSLADLGVPKVNFFYADNDKLVPEKSANGLITQIRRVCPKTAINYIFNQGNGFEHSTLIMGARNDDKEKQKLFMNIIEM</sequence>
<evidence type="ECO:0000313" key="4">
    <source>
        <dbReference type="EMBL" id="ORY84556.1"/>
    </source>
</evidence>
<evidence type="ECO:0000259" key="3">
    <source>
        <dbReference type="Pfam" id="PF20434"/>
    </source>
</evidence>
<dbReference type="PANTHER" id="PTHR48081">
    <property type="entry name" value="AB HYDROLASE SUPERFAMILY PROTEIN C4A8.06C"/>
    <property type="match status" value="1"/>
</dbReference>
<dbReference type="OrthoDB" id="6495301at2759"/>
<dbReference type="SUPFAM" id="SSF53474">
    <property type="entry name" value="alpha/beta-Hydrolases"/>
    <property type="match status" value="1"/>
</dbReference>
<evidence type="ECO:0000256" key="1">
    <source>
        <dbReference type="ARBA" id="ARBA00022801"/>
    </source>
</evidence>
<dbReference type="InterPro" id="IPR049492">
    <property type="entry name" value="BD-FAE-like_dom"/>
</dbReference>
<accession>A0A1Y2FMV7</accession>
<proteinExistence type="predicted"/>
<evidence type="ECO:0000256" key="2">
    <source>
        <dbReference type="SAM" id="SignalP"/>
    </source>
</evidence>
<feature type="signal peptide" evidence="2">
    <location>
        <begin position="1"/>
        <end position="21"/>
    </location>
</feature>